<organism evidence="2 3">
    <name type="scientific">Brevundimonas viscosa</name>
    <dbReference type="NCBI Taxonomy" id="871741"/>
    <lineage>
        <taxon>Bacteria</taxon>
        <taxon>Pseudomonadati</taxon>
        <taxon>Pseudomonadota</taxon>
        <taxon>Alphaproteobacteria</taxon>
        <taxon>Caulobacterales</taxon>
        <taxon>Caulobacteraceae</taxon>
        <taxon>Brevundimonas</taxon>
    </lineage>
</organism>
<feature type="transmembrane region" description="Helical" evidence="1">
    <location>
        <begin position="53"/>
        <end position="74"/>
    </location>
</feature>
<name>A0A1I6S1F8_9CAUL</name>
<feature type="transmembrane region" description="Helical" evidence="1">
    <location>
        <begin position="107"/>
        <end position="127"/>
    </location>
</feature>
<evidence type="ECO:0000313" key="3">
    <source>
        <dbReference type="Proteomes" id="UP000198788"/>
    </source>
</evidence>
<dbReference type="Proteomes" id="UP000198788">
    <property type="component" value="Unassembled WGS sequence"/>
</dbReference>
<feature type="transmembrane region" description="Helical" evidence="1">
    <location>
        <begin position="6"/>
        <end position="23"/>
    </location>
</feature>
<dbReference type="RefSeq" id="WP_092310038.1">
    <property type="nucleotide sequence ID" value="NZ_FOZV01000004.1"/>
</dbReference>
<keyword evidence="1" id="KW-1133">Transmembrane helix</keyword>
<proteinExistence type="predicted"/>
<feature type="transmembrane region" description="Helical" evidence="1">
    <location>
        <begin position="81"/>
        <end position="101"/>
    </location>
</feature>
<accession>A0A1I6S1F8</accession>
<reference evidence="3" key="1">
    <citation type="submission" date="2016-10" db="EMBL/GenBank/DDBJ databases">
        <authorList>
            <person name="Varghese N."/>
            <person name="Submissions S."/>
        </authorList>
    </citation>
    <scope>NUCLEOTIDE SEQUENCE [LARGE SCALE GENOMIC DNA]</scope>
    <source>
        <strain evidence="3">CGMCC 1.10683</strain>
    </source>
</reference>
<keyword evidence="3" id="KW-1185">Reference proteome</keyword>
<gene>
    <name evidence="2" type="ORF">SAMN05192570_2088</name>
</gene>
<sequence>MLDTAPSQIGFLLAALVAAFAFLKGDEPERIGAGAFLLGVFAALLLHDRTALTGVQWGVLAVDLVFLGVCAALAWKSRRSWPVWACGFQSLVVMSHLLALVDLRPALAAFYVVINLAGYAVLAAIAIGTWQAWRDRRAEGLA</sequence>
<keyword evidence="1" id="KW-0472">Membrane</keyword>
<dbReference type="AlphaFoldDB" id="A0A1I6S1F8"/>
<keyword evidence="1" id="KW-0812">Transmembrane</keyword>
<evidence type="ECO:0000256" key="1">
    <source>
        <dbReference type="SAM" id="Phobius"/>
    </source>
</evidence>
<dbReference type="OrthoDB" id="7188556at2"/>
<feature type="transmembrane region" description="Helical" evidence="1">
    <location>
        <begin position="30"/>
        <end position="47"/>
    </location>
</feature>
<protein>
    <submittedName>
        <fullName evidence="2">Uncharacterized protein</fullName>
    </submittedName>
</protein>
<dbReference type="EMBL" id="FOZV01000004">
    <property type="protein sequence ID" value="SFS70769.1"/>
    <property type="molecule type" value="Genomic_DNA"/>
</dbReference>
<dbReference type="STRING" id="871741.SAMN05192570_2088"/>
<evidence type="ECO:0000313" key="2">
    <source>
        <dbReference type="EMBL" id="SFS70769.1"/>
    </source>
</evidence>